<dbReference type="NCBIfam" id="TIGR02082">
    <property type="entry name" value="metH"/>
    <property type="match status" value="1"/>
</dbReference>
<dbReference type="HOGENOM" id="CLU_004914_2_0_10"/>
<evidence type="ECO:0000256" key="22">
    <source>
        <dbReference type="PIRSR" id="PIRSR000381-1"/>
    </source>
</evidence>
<dbReference type="FunFam" id="3.20.20.330:FF:000001">
    <property type="entry name" value="Methionine synthase"/>
    <property type="match status" value="1"/>
</dbReference>
<dbReference type="GO" id="GO:0008705">
    <property type="term" value="F:methionine synthase activity"/>
    <property type="evidence" value="ECO:0007669"/>
    <property type="project" value="UniProtKB-UniRule"/>
</dbReference>
<dbReference type="InterPro" id="IPR003759">
    <property type="entry name" value="Cbl-bd_cap"/>
</dbReference>
<dbReference type="PROSITE" id="PS50974">
    <property type="entry name" value="ADOMET_ACTIVATION"/>
    <property type="match status" value="1"/>
</dbReference>
<feature type="domain" description="B12-binding" evidence="28">
    <location>
        <begin position="750"/>
        <end position="885"/>
    </location>
</feature>
<dbReference type="eggNOG" id="COG1410">
    <property type="taxonomic scope" value="Bacteria"/>
</dbReference>
<dbReference type="InterPro" id="IPR036589">
    <property type="entry name" value="HCY_dom_sf"/>
</dbReference>
<dbReference type="AlphaFoldDB" id="F4C4Y7"/>
<dbReference type="GO" id="GO:0046653">
    <property type="term" value="P:tetrahydrofolate metabolic process"/>
    <property type="evidence" value="ECO:0007669"/>
    <property type="project" value="TreeGrafter"/>
</dbReference>
<dbReference type="Gene3D" id="3.20.20.20">
    <property type="entry name" value="Dihydropteroate synthase-like"/>
    <property type="match status" value="1"/>
</dbReference>
<evidence type="ECO:0000256" key="10">
    <source>
        <dbReference type="ARBA" id="ARBA00022628"/>
    </source>
</evidence>
<dbReference type="EMBL" id="CP002584">
    <property type="protein sequence ID" value="ADZ76961.1"/>
    <property type="molecule type" value="Genomic_DNA"/>
</dbReference>
<dbReference type="Pfam" id="PF02574">
    <property type="entry name" value="S-methyl_trans"/>
    <property type="match status" value="1"/>
</dbReference>
<dbReference type="GO" id="GO:0031419">
    <property type="term" value="F:cobalamin binding"/>
    <property type="evidence" value="ECO:0007669"/>
    <property type="project" value="UniProtKB-UniRule"/>
</dbReference>
<dbReference type="CDD" id="cd00740">
    <property type="entry name" value="MeTr"/>
    <property type="match status" value="1"/>
</dbReference>
<dbReference type="InterPro" id="IPR006158">
    <property type="entry name" value="Cobalamin-bd"/>
</dbReference>
<dbReference type="InterPro" id="IPR011005">
    <property type="entry name" value="Dihydropteroate_synth-like_sf"/>
</dbReference>
<evidence type="ECO:0000256" key="21">
    <source>
        <dbReference type="PIRNR" id="PIRNR000381"/>
    </source>
</evidence>
<dbReference type="PATRIC" id="fig|743722.3.peg.413"/>
<dbReference type="GO" id="GO:0005829">
    <property type="term" value="C:cytosol"/>
    <property type="evidence" value="ECO:0007669"/>
    <property type="project" value="TreeGrafter"/>
</dbReference>
<dbReference type="KEGG" id="shg:Sph21_0379"/>
<evidence type="ECO:0000256" key="19">
    <source>
        <dbReference type="ARBA" id="ARBA00031040"/>
    </source>
</evidence>
<feature type="domain" description="B12-binding N-terminal" evidence="29">
    <location>
        <begin position="648"/>
        <end position="742"/>
    </location>
</feature>
<feature type="binding site" evidence="23">
    <location>
        <position position="864"/>
    </location>
    <ligand>
        <name>methylcob(III)alamin</name>
        <dbReference type="ChEBI" id="CHEBI:28115"/>
    </ligand>
</feature>
<feature type="binding site" evidence="22 24">
    <location>
        <position position="311"/>
    </location>
    <ligand>
        <name>Zn(2+)</name>
        <dbReference type="ChEBI" id="CHEBI:29105"/>
    </ligand>
</feature>
<dbReference type="SUPFAM" id="SSF56507">
    <property type="entry name" value="Methionine synthase activation domain-like"/>
    <property type="match status" value="1"/>
</dbReference>
<feature type="domain" description="AdoMet activation" evidence="27">
    <location>
        <begin position="901"/>
        <end position="1230"/>
    </location>
</feature>
<dbReference type="Gene3D" id="3.10.196.10">
    <property type="entry name" value="Vitamin B12-dependent methionine synthase, activation domain"/>
    <property type="match status" value="1"/>
</dbReference>
<feature type="binding site" evidence="23">
    <location>
        <position position="1140"/>
    </location>
    <ligand>
        <name>S-adenosyl-L-methionine</name>
        <dbReference type="ChEBI" id="CHEBI:59789"/>
    </ligand>
</feature>
<evidence type="ECO:0000256" key="20">
    <source>
        <dbReference type="NCBIfam" id="TIGR02082"/>
    </source>
</evidence>
<name>F4C4Y7_SPHS2</name>
<dbReference type="InterPro" id="IPR003726">
    <property type="entry name" value="HCY_dom"/>
</dbReference>
<dbReference type="PROSITE" id="PS50970">
    <property type="entry name" value="HCY"/>
    <property type="match status" value="1"/>
</dbReference>
<dbReference type="InterPro" id="IPR037010">
    <property type="entry name" value="VitB12-dep_Met_synth_activ_sf"/>
</dbReference>
<feature type="binding site" evidence="23">
    <location>
        <begin position="760"/>
        <end position="764"/>
    </location>
    <ligand>
        <name>methylcob(III)alamin</name>
        <dbReference type="ChEBI" id="CHEBI:28115"/>
    </ligand>
</feature>
<dbReference type="PROSITE" id="PS51332">
    <property type="entry name" value="B12_BINDING"/>
    <property type="match status" value="1"/>
</dbReference>
<feature type="binding site" evidence="22 24">
    <location>
        <position position="312"/>
    </location>
    <ligand>
        <name>Zn(2+)</name>
        <dbReference type="ChEBI" id="CHEBI:29105"/>
    </ligand>
</feature>
<keyword evidence="12 21" id="KW-0949">S-adenosyl-L-methionine</keyword>
<dbReference type="InterPro" id="IPR050554">
    <property type="entry name" value="Met_Synthase/Corrinoid"/>
</dbReference>
<evidence type="ECO:0000256" key="24">
    <source>
        <dbReference type="PROSITE-ProRule" id="PRU00333"/>
    </source>
</evidence>
<evidence type="ECO:0000256" key="3">
    <source>
        <dbReference type="ARBA" id="ARBA00001956"/>
    </source>
</evidence>
<protein>
    <recommendedName>
        <fullName evidence="7 20">Methionine synthase</fullName>
        <ecNumber evidence="6 20">2.1.1.13</ecNumber>
    </recommendedName>
    <alternativeName>
        <fullName evidence="19 21">5-methyltetrahydrofolate--homocysteine methyltransferase</fullName>
    </alternativeName>
</protein>
<comment type="cofactor">
    <cofactor evidence="2 21 24">
        <name>Zn(2+)</name>
        <dbReference type="ChEBI" id="CHEBI:29105"/>
    </cofactor>
</comment>
<dbReference type="Gene3D" id="3.20.20.330">
    <property type="entry name" value="Homocysteine-binding-like domain"/>
    <property type="match status" value="1"/>
</dbReference>
<keyword evidence="11 21" id="KW-0808">Transferase</keyword>
<dbReference type="Pfam" id="PF02607">
    <property type="entry name" value="B12-binding_2"/>
    <property type="match status" value="1"/>
</dbReference>
<evidence type="ECO:0000259" key="28">
    <source>
        <dbReference type="PROSITE" id="PS51332"/>
    </source>
</evidence>
<reference evidence="30" key="1">
    <citation type="submission" date="2011-03" db="EMBL/GenBank/DDBJ databases">
        <title>Complete sequence of Sphingobacterium sp. 21.</title>
        <authorList>
            <consortium name="US DOE Joint Genome Institute"/>
            <person name="Lucas S."/>
            <person name="Copeland A."/>
            <person name="Lapidus A."/>
            <person name="Cheng J.-F."/>
            <person name="Goodwin L."/>
            <person name="Pitluck S."/>
            <person name="Davenport K."/>
            <person name="Detter J.C."/>
            <person name="Han C."/>
            <person name="Tapia R."/>
            <person name="Land M."/>
            <person name="Hauser L."/>
            <person name="Kyrpides N."/>
            <person name="Ivanova N."/>
            <person name="Ovchinnikova G."/>
            <person name="Pagani I."/>
            <person name="Siebers A.K."/>
            <person name="Allgaier M."/>
            <person name="Thelen M.P."/>
            <person name="Hugenholtz P."/>
            <person name="Woyke T."/>
        </authorList>
    </citation>
    <scope>NUCLEOTIDE SEQUENCE</scope>
    <source>
        <strain evidence="30">21</strain>
    </source>
</reference>
<dbReference type="Pfam" id="PF00809">
    <property type="entry name" value="Pterin_bind"/>
    <property type="match status" value="1"/>
</dbReference>
<feature type="binding site" evidence="22 24">
    <location>
        <position position="248"/>
    </location>
    <ligand>
        <name>Zn(2+)</name>
        <dbReference type="ChEBI" id="CHEBI:29105"/>
    </ligand>
</feature>
<evidence type="ECO:0000256" key="5">
    <source>
        <dbReference type="ARBA" id="ARBA00010398"/>
    </source>
</evidence>
<dbReference type="EC" id="2.1.1.13" evidence="6 20"/>
<evidence type="ECO:0000259" key="25">
    <source>
        <dbReference type="PROSITE" id="PS50970"/>
    </source>
</evidence>
<feature type="domain" description="Hcy-binding" evidence="25">
    <location>
        <begin position="1"/>
        <end position="326"/>
    </location>
</feature>
<evidence type="ECO:0000256" key="2">
    <source>
        <dbReference type="ARBA" id="ARBA00001947"/>
    </source>
</evidence>
<comment type="catalytic activity">
    <reaction evidence="1 21">
        <text>(6S)-5-methyl-5,6,7,8-tetrahydrofolate + L-homocysteine = (6S)-5,6,7,8-tetrahydrofolate + L-methionine</text>
        <dbReference type="Rhea" id="RHEA:11172"/>
        <dbReference type="ChEBI" id="CHEBI:18608"/>
        <dbReference type="ChEBI" id="CHEBI:57453"/>
        <dbReference type="ChEBI" id="CHEBI:57844"/>
        <dbReference type="ChEBI" id="CHEBI:58199"/>
        <dbReference type="EC" id="2.1.1.13"/>
    </reaction>
</comment>
<feature type="domain" description="Pterin-binding" evidence="26">
    <location>
        <begin position="357"/>
        <end position="618"/>
    </location>
</feature>
<dbReference type="PANTHER" id="PTHR45833">
    <property type="entry name" value="METHIONINE SYNTHASE"/>
    <property type="match status" value="1"/>
</dbReference>
<evidence type="ECO:0000256" key="15">
    <source>
        <dbReference type="ARBA" id="ARBA00022833"/>
    </source>
</evidence>
<evidence type="ECO:0000256" key="11">
    <source>
        <dbReference type="ARBA" id="ARBA00022679"/>
    </source>
</evidence>
<dbReference type="SMART" id="SM01018">
    <property type="entry name" value="B12-binding_2"/>
    <property type="match status" value="1"/>
</dbReference>
<evidence type="ECO:0000256" key="16">
    <source>
        <dbReference type="ARBA" id="ARBA00023167"/>
    </source>
</evidence>
<sequence length="1230" mass="136190">MSIREELNKRILIIDGAMGTMIQPYGLSEADFRGERFINHPCEVKGNNDLLNITQPLIIKEIHEAYLEAGADIIETNTFSSQVISMADYQMESLVYELNYEGARIAKEAATQFTHKNPAKPRFVAGAIGPTNRTASLSPDVNDPGYRAVTFDDLVNAYYEQVRGLIDGGADVLLIETIFDTLNAKAAIFAIIQYENELKAAGKRSESIDIMISGTITDASGRTLSGQTVEAFLNSINHGNILSIGLNCALGAKEMRPHIEELSEKAGCYVSAYPNAGLPNEFGGYDEQPHETAHLIEDFIESGFVNIVGGCCGTTPKHIRCIADKAAKAKPRKVPKPEPFLRLSGLEPITYTPNSVFMNIGERTNVTGSPKFAKLILSGDFEAALSVARQQVEGGAQVIDVNMDEGMLDSEAAMTRFLNLIASEPDIAKLPIMVDSSKWSVIEAGLKCLQGKGIVNSISLKEGEDLFKERATTIMHYGAAVVVMAFDEVGQADSYERRIEICKRSYDILVNEVGFPPQDIIFDPNILTVATGLEEHNNYAVDFINATQWIKQNLPLAKVSGGVSNISFSFRGNNVVREAMHAAFLYHAIKAGLDMGIVNAGMLEVYEEIDPTLLTYVEDVLLNRREDATERLVEFAETVKSKDKAEVKSAEWRSGPVEERLSHALVKGIIEFLDDDVEEARLKYPRPLEVIEGPLMDGMNIVGDLFGAGKMFLPQVVKSARVMKKAVAYLLPFIEAEKAKNPSAGDRKNAGKILMATVKGDVHDIGKNIVGVVLACNNFEIIDLGVMVPSQKILDEARKHQVDIIGLSGLITPSLDEMVHVAKEAEREGFKIPIMIGGATTSRIHAAVKIAPNYSGTIVHVLDASRSVTVASNLLNPESKESYAATIRAEYDQARENHLRKKSEKKLVPIEEARAKRFQINWESYQAPKPAFLGTKVFDDFPLDDLLPYIDWTPFFHTWELRGSYPRILTDKTVGTEASKLFDDAKKLLQEIVSNKLLTAKGVIGFWPANTAGDDIVLYKDEERKEILTRIHTLRQQAEKAKDQPYYALSDFIAPVGSRVNDYWGGFAVTTGIGCDKLVAEYEKNYDDYNSIMVKALADRLAEAFAEKMHEMVRKEYWGYSSDEQLSNEELIKEQYAGIRPAPGYPACPEHTEKITLFNILDAEENTGIYLTESLAMHPTAAVSGFYFSHPESRYFGVGKLGKDQIEDYAKRKNETVEVVERWLGPNLGY</sequence>
<organism evidence="30">
    <name type="scientific">Sphingobacterium sp. (strain 21)</name>
    <dbReference type="NCBI Taxonomy" id="743722"/>
    <lineage>
        <taxon>Bacteria</taxon>
        <taxon>Pseudomonadati</taxon>
        <taxon>Bacteroidota</taxon>
        <taxon>Sphingobacteriia</taxon>
        <taxon>Sphingobacteriales</taxon>
        <taxon>Sphingobacteriaceae</taxon>
        <taxon>Sphingobacterium</taxon>
    </lineage>
</organism>
<comment type="similarity">
    <text evidence="5">Belongs to the vitamin-B12 dependent methionine synthase family.</text>
</comment>
<proteinExistence type="inferred from homology"/>
<dbReference type="GO" id="GO:0008270">
    <property type="term" value="F:zinc ion binding"/>
    <property type="evidence" value="ECO:0007669"/>
    <property type="project" value="UniProtKB-UniRule"/>
</dbReference>
<dbReference type="Pfam" id="PF02965">
    <property type="entry name" value="Met_synt_B12"/>
    <property type="match status" value="1"/>
</dbReference>
<dbReference type="Gene3D" id="1.10.288.10">
    <property type="entry name" value="Cobalamin-dependent Methionine Synthase, domain 2"/>
    <property type="match status" value="1"/>
</dbReference>
<feature type="binding site" description="axial binding residue" evidence="22">
    <location>
        <position position="763"/>
    </location>
    <ligand>
        <name>methylcob(III)alamin</name>
        <dbReference type="ChEBI" id="CHEBI:28115"/>
    </ligand>
    <ligandPart>
        <name>Co</name>
        <dbReference type="ChEBI" id="CHEBI:27638"/>
    </ligandPart>
</feature>
<evidence type="ECO:0000313" key="30">
    <source>
        <dbReference type="EMBL" id="ADZ76961.1"/>
    </source>
</evidence>
<dbReference type="Pfam" id="PF02310">
    <property type="entry name" value="B12-binding"/>
    <property type="match status" value="1"/>
</dbReference>
<dbReference type="Gene3D" id="1.10.1240.10">
    <property type="entry name" value="Methionine synthase domain"/>
    <property type="match status" value="1"/>
</dbReference>
<evidence type="ECO:0000256" key="6">
    <source>
        <dbReference type="ARBA" id="ARBA00012032"/>
    </source>
</evidence>
<keyword evidence="16 21" id="KW-0486">Methionine biosynthesis</keyword>
<dbReference type="NCBIfam" id="NF007024">
    <property type="entry name" value="PRK09490.1"/>
    <property type="match status" value="1"/>
</dbReference>
<evidence type="ECO:0000259" key="26">
    <source>
        <dbReference type="PROSITE" id="PS50972"/>
    </source>
</evidence>
<evidence type="ECO:0000256" key="17">
    <source>
        <dbReference type="ARBA" id="ARBA00023285"/>
    </source>
</evidence>
<dbReference type="GO" id="GO:0050667">
    <property type="term" value="P:homocysteine metabolic process"/>
    <property type="evidence" value="ECO:0007669"/>
    <property type="project" value="TreeGrafter"/>
</dbReference>
<dbReference type="CDD" id="cd02069">
    <property type="entry name" value="methionine_synthase_B12_BD"/>
    <property type="match status" value="1"/>
</dbReference>
<dbReference type="InterPro" id="IPR000489">
    <property type="entry name" value="Pterin-binding_dom"/>
</dbReference>
<evidence type="ECO:0000256" key="12">
    <source>
        <dbReference type="ARBA" id="ARBA00022691"/>
    </source>
</evidence>
<dbReference type="eggNOG" id="COG0646">
    <property type="taxonomic scope" value="Bacteria"/>
</dbReference>
<dbReference type="InterPro" id="IPR036724">
    <property type="entry name" value="Cobalamin-bd_sf"/>
</dbReference>
<dbReference type="GO" id="GO:0032259">
    <property type="term" value="P:methylation"/>
    <property type="evidence" value="ECO:0007669"/>
    <property type="project" value="UniProtKB-KW"/>
</dbReference>
<evidence type="ECO:0000256" key="14">
    <source>
        <dbReference type="ARBA" id="ARBA00022737"/>
    </source>
</evidence>
<feature type="binding site" evidence="23">
    <location>
        <position position="951"/>
    </location>
    <ligand>
        <name>S-adenosyl-L-methionine</name>
        <dbReference type="ChEBI" id="CHEBI:59789"/>
    </ligand>
</feature>
<evidence type="ECO:0000256" key="23">
    <source>
        <dbReference type="PIRSR" id="PIRSR000381-2"/>
    </source>
</evidence>
<dbReference type="SUPFAM" id="SSF82282">
    <property type="entry name" value="Homocysteine S-methyltransferase"/>
    <property type="match status" value="1"/>
</dbReference>
<keyword evidence="15 21" id="KW-0862">Zinc</keyword>
<dbReference type="PROSITE" id="PS50972">
    <property type="entry name" value="PTERIN_BINDING"/>
    <property type="match status" value="1"/>
</dbReference>
<dbReference type="UniPathway" id="UPA00051">
    <property type="reaction ID" value="UER00081"/>
</dbReference>
<evidence type="ECO:0000256" key="1">
    <source>
        <dbReference type="ARBA" id="ARBA00001700"/>
    </source>
</evidence>
<feature type="binding site" evidence="23">
    <location>
        <position position="692"/>
    </location>
    <ligand>
        <name>methylcob(III)alamin</name>
        <dbReference type="ChEBI" id="CHEBI:28115"/>
    </ligand>
</feature>
<comment type="function">
    <text evidence="18 21">Catalyzes the transfer of a methyl group from methyl-cobalamin to homocysteine, yielding enzyme-bound cob(I)alamin and methionine. Subsequently, remethylates the cofactor using methyltetrahydrofolate.</text>
</comment>
<evidence type="ECO:0000256" key="18">
    <source>
        <dbReference type="ARBA" id="ARBA00025552"/>
    </source>
</evidence>
<dbReference type="InterPro" id="IPR033706">
    <property type="entry name" value="Met_synthase_B12-bd"/>
</dbReference>
<keyword evidence="17 21" id="KW-0170">Cobalt</keyword>
<evidence type="ECO:0000259" key="27">
    <source>
        <dbReference type="PROSITE" id="PS50974"/>
    </source>
</evidence>
<dbReference type="FunFam" id="3.20.20.20:FF:000002">
    <property type="entry name" value="Methionine synthase"/>
    <property type="match status" value="1"/>
</dbReference>
<evidence type="ECO:0000259" key="29">
    <source>
        <dbReference type="PROSITE" id="PS51337"/>
    </source>
</evidence>
<dbReference type="PANTHER" id="PTHR45833:SF1">
    <property type="entry name" value="METHIONINE SYNTHASE"/>
    <property type="match status" value="1"/>
</dbReference>
<evidence type="ECO:0000256" key="4">
    <source>
        <dbReference type="ARBA" id="ARBA00005178"/>
    </source>
</evidence>
<dbReference type="InterPro" id="IPR011822">
    <property type="entry name" value="MetH"/>
</dbReference>
<gene>
    <name evidence="30" type="ordered locus">Sph21_0379</name>
</gene>
<dbReference type="PIRSF" id="PIRSF000381">
    <property type="entry name" value="MetH"/>
    <property type="match status" value="1"/>
</dbReference>
<keyword evidence="9 21" id="KW-0028">Amino-acid biosynthesis</keyword>
<keyword evidence="13 21" id="KW-0479">Metal-binding</keyword>
<evidence type="ECO:0000256" key="13">
    <source>
        <dbReference type="ARBA" id="ARBA00022723"/>
    </source>
</evidence>
<evidence type="ECO:0000256" key="7">
    <source>
        <dbReference type="ARBA" id="ARBA00013998"/>
    </source>
</evidence>
<dbReference type="SUPFAM" id="SSF47644">
    <property type="entry name" value="Methionine synthase domain"/>
    <property type="match status" value="1"/>
</dbReference>
<feature type="binding site" evidence="23">
    <location>
        <begin position="1195"/>
        <end position="1196"/>
    </location>
    <ligand>
        <name>S-adenosyl-L-methionine</name>
        <dbReference type="ChEBI" id="CHEBI:59789"/>
    </ligand>
</feature>
<keyword evidence="10 21" id="KW-0846">Cobalamin</keyword>
<dbReference type="STRING" id="743722.Sph21_0379"/>
<comment type="cofactor">
    <cofactor evidence="3 21 22">
        <name>methylcob(III)alamin</name>
        <dbReference type="ChEBI" id="CHEBI:28115"/>
    </cofactor>
</comment>
<evidence type="ECO:0000256" key="8">
    <source>
        <dbReference type="ARBA" id="ARBA00022603"/>
    </source>
</evidence>
<comment type="pathway">
    <text evidence="4 21">Amino-acid biosynthesis; L-methionine biosynthesis via de novo pathway; L-methionine from L-homocysteine (MetH route): step 1/1.</text>
</comment>
<feature type="binding site" evidence="23">
    <location>
        <position position="808"/>
    </location>
    <ligand>
        <name>methylcob(III)alamin</name>
        <dbReference type="ChEBI" id="CHEBI:28115"/>
    </ligand>
</feature>
<feature type="binding site" evidence="23">
    <location>
        <position position="812"/>
    </location>
    <ligand>
        <name>methylcob(III)alamin</name>
        <dbReference type="ChEBI" id="CHEBI:28115"/>
    </ligand>
</feature>
<dbReference type="InterPro" id="IPR004223">
    <property type="entry name" value="VitB12-dep_Met_synth_activ_dom"/>
</dbReference>
<evidence type="ECO:0000256" key="9">
    <source>
        <dbReference type="ARBA" id="ARBA00022605"/>
    </source>
</evidence>
<accession>F4C4Y7</accession>
<dbReference type="InterPro" id="IPR036594">
    <property type="entry name" value="Meth_synthase_dom"/>
</dbReference>
<keyword evidence="14" id="KW-0677">Repeat</keyword>
<dbReference type="FunFam" id="1.10.1240.10:FF:000001">
    <property type="entry name" value="Methionine synthase"/>
    <property type="match status" value="1"/>
</dbReference>
<dbReference type="OrthoDB" id="9803687at2"/>
<dbReference type="SUPFAM" id="SSF52242">
    <property type="entry name" value="Cobalamin (vitamin B12)-binding domain"/>
    <property type="match status" value="1"/>
</dbReference>
<comment type="domain">
    <text evidence="21">Modular enzyme with four functionally distinct domains. The isolated Hcy-binding domain catalyzes methyl transfer from free methylcobalamin to homocysteine. The Hcy-binding domain in association with the pterin-binding domain catalyzes the methylation of cob(I)alamin by methyltetrahydrofolate and the methylation of homocysteine. The B12-binding domain binds the cofactor. The AdoMet activation domain binds S-adenosyl-L-methionine. Under aerobic conditions cob(I)alamin can be converted to inactive cob(II)alamin. Reductive methylation by S-adenosyl-L-methionine and flavodoxin regenerates methylcobalamin.</text>
</comment>
<dbReference type="FunFam" id="3.40.50.280:FF:000001">
    <property type="entry name" value="Methionine synthase"/>
    <property type="match status" value="1"/>
</dbReference>
<dbReference type="PROSITE" id="PS51337">
    <property type="entry name" value="B12_BINDING_NTER"/>
    <property type="match status" value="1"/>
</dbReference>
<keyword evidence="8 21" id="KW-0489">Methyltransferase</keyword>
<dbReference type="Gene3D" id="3.40.50.280">
    <property type="entry name" value="Cobalamin-binding domain"/>
    <property type="match status" value="1"/>
</dbReference>
<dbReference type="SUPFAM" id="SSF51717">
    <property type="entry name" value="Dihydropteroate synthetase-like"/>
    <property type="match status" value="1"/>
</dbReference>